<gene>
    <name evidence="1" type="ORF">LIER_41515</name>
</gene>
<name>A0AAV3RDP2_LITER</name>
<sequence length="162" mass="18915">MGNQVFEFGKIEFSLVTGLCFVLYTIIDDDPVSPFEDLFATRSSLIFSRLSSRLDEYAMMDPDNPFTCKLIVLYLIYNMVFVKDMNNDISFKSIRLFVVQAWVLKCLSPEYSSILTEHNDNAPLPKLFSWKTFLNTDYALTRHTIYDPEYVSVLVIYKLYHL</sequence>
<keyword evidence="2" id="KW-1185">Reference proteome</keyword>
<organism evidence="1 2">
    <name type="scientific">Lithospermum erythrorhizon</name>
    <name type="common">Purple gromwell</name>
    <name type="synonym">Lithospermum officinale var. erythrorhizon</name>
    <dbReference type="NCBI Taxonomy" id="34254"/>
    <lineage>
        <taxon>Eukaryota</taxon>
        <taxon>Viridiplantae</taxon>
        <taxon>Streptophyta</taxon>
        <taxon>Embryophyta</taxon>
        <taxon>Tracheophyta</taxon>
        <taxon>Spermatophyta</taxon>
        <taxon>Magnoliopsida</taxon>
        <taxon>eudicotyledons</taxon>
        <taxon>Gunneridae</taxon>
        <taxon>Pentapetalae</taxon>
        <taxon>asterids</taxon>
        <taxon>lamiids</taxon>
        <taxon>Boraginales</taxon>
        <taxon>Boraginaceae</taxon>
        <taxon>Boraginoideae</taxon>
        <taxon>Lithospermeae</taxon>
        <taxon>Lithospermum</taxon>
    </lineage>
</organism>
<dbReference type="Proteomes" id="UP001454036">
    <property type="component" value="Unassembled WGS sequence"/>
</dbReference>
<protein>
    <submittedName>
        <fullName evidence="1">Uncharacterized protein</fullName>
    </submittedName>
</protein>
<evidence type="ECO:0000313" key="1">
    <source>
        <dbReference type="EMBL" id="GAA0173368.1"/>
    </source>
</evidence>
<accession>A0AAV3RDP2</accession>
<evidence type="ECO:0000313" key="2">
    <source>
        <dbReference type="Proteomes" id="UP001454036"/>
    </source>
</evidence>
<dbReference type="AlphaFoldDB" id="A0AAV3RDP2"/>
<comment type="caution">
    <text evidence="1">The sequence shown here is derived from an EMBL/GenBank/DDBJ whole genome shotgun (WGS) entry which is preliminary data.</text>
</comment>
<dbReference type="EMBL" id="BAABME010026138">
    <property type="protein sequence ID" value="GAA0173368.1"/>
    <property type="molecule type" value="Genomic_DNA"/>
</dbReference>
<proteinExistence type="predicted"/>
<reference evidence="1 2" key="1">
    <citation type="submission" date="2024-01" db="EMBL/GenBank/DDBJ databases">
        <title>The complete chloroplast genome sequence of Lithospermum erythrorhizon: insights into the phylogenetic relationship among Boraginaceae species and the maternal lineages of purple gromwells.</title>
        <authorList>
            <person name="Okada T."/>
            <person name="Watanabe K."/>
        </authorList>
    </citation>
    <scope>NUCLEOTIDE SEQUENCE [LARGE SCALE GENOMIC DNA]</scope>
</reference>